<evidence type="ECO:0000313" key="2">
    <source>
        <dbReference type="Proteomes" id="UP000221020"/>
    </source>
</evidence>
<protein>
    <submittedName>
        <fullName evidence="1">Uncharacterized protein</fullName>
    </submittedName>
</protein>
<sequence>MYTYKLKKRYKAFLFLIGRERPAMHRSGQFLFLPYAKLKQREKTSTGHLLCFVTATYVLKSQNGFIKKWSKVLPYSISANTIRSFPLISKATST</sequence>
<dbReference type="AlphaFoldDB" id="A0AA91ZU80"/>
<organism evidence="1 2">
    <name type="scientific">Bacillus pseudomycoides</name>
    <dbReference type="NCBI Taxonomy" id="64104"/>
    <lineage>
        <taxon>Bacteria</taxon>
        <taxon>Bacillati</taxon>
        <taxon>Bacillota</taxon>
        <taxon>Bacilli</taxon>
        <taxon>Bacillales</taxon>
        <taxon>Bacillaceae</taxon>
        <taxon>Bacillus</taxon>
        <taxon>Bacillus cereus group</taxon>
    </lineage>
</organism>
<reference evidence="1 2" key="1">
    <citation type="submission" date="2017-09" db="EMBL/GenBank/DDBJ databases">
        <title>Large-scale bioinformatics analysis of Bacillus genomes uncovers conserved roles of natural products in bacterial physiology.</title>
        <authorList>
            <consortium name="Agbiome Team Llc"/>
            <person name="Bleich R.M."/>
            <person name="Grubbs K.J."/>
            <person name="Santa Maria K.C."/>
            <person name="Allen S.E."/>
            <person name="Farag S."/>
            <person name="Shank E.A."/>
            <person name="Bowers A."/>
        </authorList>
    </citation>
    <scope>NUCLEOTIDE SEQUENCE [LARGE SCALE GENOMIC DNA]</scope>
    <source>
        <strain evidence="1 2">AFS092012</strain>
    </source>
</reference>
<dbReference type="Proteomes" id="UP000221020">
    <property type="component" value="Unassembled WGS sequence"/>
</dbReference>
<accession>A0AA91ZU80</accession>
<name>A0AA91ZU80_9BACI</name>
<proteinExistence type="predicted"/>
<comment type="caution">
    <text evidence="1">The sequence shown here is derived from an EMBL/GenBank/DDBJ whole genome shotgun (WGS) entry which is preliminary data.</text>
</comment>
<gene>
    <name evidence="1" type="ORF">CON65_06565</name>
</gene>
<dbReference type="EMBL" id="NVOR01000015">
    <property type="protein sequence ID" value="PED83530.1"/>
    <property type="molecule type" value="Genomic_DNA"/>
</dbReference>
<evidence type="ECO:0000313" key="1">
    <source>
        <dbReference type="EMBL" id="PED83530.1"/>
    </source>
</evidence>